<dbReference type="PANTHER" id="PTHR23504">
    <property type="entry name" value="MAJOR FACILITATOR SUPERFAMILY DOMAIN-CONTAINING PROTEIN 10"/>
    <property type="match status" value="1"/>
</dbReference>
<feature type="transmembrane region" description="Helical" evidence="6">
    <location>
        <begin position="162"/>
        <end position="182"/>
    </location>
</feature>
<evidence type="ECO:0000256" key="2">
    <source>
        <dbReference type="ARBA" id="ARBA00022448"/>
    </source>
</evidence>
<comment type="caution">
    <text evidence="8">The sequence shown here is derived from an EMBL/GenBank/DDBJ whole genome shotgun (WGS) entry which is preliminary data.</text>
</comment>
<evidence type="ECO:0000259" key="7">
    <source>
        <dbReference type="PROSITE" id="PS50850"/>
    </source>
</evidence>
<evidence type="ECO:0000313" key="9">
    <source>
        <dbReference type="Proteomes" id="UP000245021"/>
    </source>
</evidence>
<keyword evidence="3 6" id="KW-0812">Transmembrane</keyword>
<comment type="subcellular location">
    <subcellularLocation>
        <location evidence="1">Cell membrane</location>
        <topology evidence="1">Multi-pass membrane protein</topology>
    </subcellularLocation>
</comment>
<accession>A0A2R5HIE9</accession>
<feature type="transmembrane region" description="Helical" evidence="6">
    <location>
        <begin position="76"/>
        <end position="95"/>
    </location>
</feature>
<evidence type="ECO:0000256" key="6">
    <source>
        <dbReference type="SAM" id="Phobius"/>
    </source>
</evidence>
<feature type="transmembrane region" description="Helical" evidence="6">
    <location>
        <begin position="291"/>
        <end position="318"/>
    </location>
</feature>
<dbReference type="SUPFAM" id="SSF103473">
    <property type="entry name" value="MFS general substrate transporter"/>
    <property type="match status" value="1"/>
</dbReference>
<evidence type="ECO:0000256" key="3">
    <source>
        <dbReference type="ARBA" id="ARBA00022692"/>
    </source>
</evidence>
<dbReference type="OrthoDB" id="9793283at2"/>
<dbReference type="Proteomes" id="UP000245021">
    <property type="component" value="Unassembled WGS sequence"/>
</dbReference>
<proteinExistence type="predicted"/>
<dbReference type="InterPro" id="IPR036259">
    <property type="entry name" value="MFS_trans_sf"/>
</dbReference>
<keyword evidence="9" id="KW-1185">Reference proteome</keyword>
<dbReference type="InterPro" id="IPR011701">
    <property type="entry name" value="MFS"/>
</dbReference>
<feature type="transmembrane region" description="Helical" evidence="6">
    <location>
        <begin position="246"/>
        <end position="270"/>
    </location>
</feature>
<evidence type="ECO:0000256" key="5">
    <source>
        <dbReference type="ARBA" id="ARBA00023136"/>
    </source>
</evidence>
<dbReference type="InterPro" id="IPR001958">
    <property type="entry name" value="Tet-R_TetA/multi-R_MdtG-like"/>
</dbReference>
<name>A0A2R5HIE9_9LACT</name>
<evidence type="ECO:0000256" key="4">
    <source>
        <dbReference type="ARBA" id="ARBA00022989"/>
    </source>
</evidence>
<sequence>MNTNKHALSFGLITSFLTGLGFTIISPVVPFMVQPFTNSQQQALIVTSLTAVYALCTFLAAPAIGSLSDRFGRRPILIFSLLGSAIGYLIFGWAGSLWMLFAGRIIDGLTGGNIVALFAYLSDISEPKDRTKIFGWAAAAVGVGTITGPVIGGLLAQFGNSVPFIFGALISLINMAYGLIAMPESLTADKRLSSLPARRLNPFTSLFDLFSLPQLSRLFMVGLLVWLPSGSLQAIVSQFALDSFAWQAVIIGLIFAIMGLMDILTQTLGMKFLLKHFSDQDLMRLALTSELIGYLLISLSALLSLWPLFILAMFIYAFGDSVFGTAYNGQVSKTADENDQGKVQGGSQALQSLARVAGPLLGGGLYSSLGHASPAFLGVLFLGLALITVALNRSSI</sequence>
<dbReference type="GO" id="GO:0005886">
    <property type="term" value="C:plasma membrane"/>
    <property type="evidence" value="ECO:0007669"/>
    <property type="project" value="UniProtKB-SubCell"/>
</dbReference>
<feature type="transmembrane region" description="Helical" evidence="6">
    <location>
        <begin position="372"/>
        <end position="391"/>
    </location>
</feature>
<dbReference type="Pfam" id="PF07690">
    <property type="entry name" value="MFS_1"/>
    <property type="match status" value="1"/>
</dbReference>
<dbReference type="Gene3D" id="1.20.1250.20">
    <property type="entry name" value="MFS general substrate transporter like domains"/>
    <property type="match status" value="1"/>
</dbReference>
<protein>
    <submittedName>
        <fullName evidence="8">Tetracycline resistance MFS efflux pump</fullName>
    </submittedName>
</protein>
<dbReference type="PRINTS" id="PR01035">
    <property type="entry name" value="TCRTETA"/>
</dbReference>
<dbReference type="CDD" id="cd17330">
    <property type="entry name" value="MFS_SLC46_TetA_like"/>
    <property type="match status" value="1"/>
</dbReference>
<dbReference type="EMBL" id="BFFO01000001">
    <property type="protein sequence ID" value="GBG96088.1"/>
    <property type="molecule type" value="Genomic_DNA"/>
</dbReference>
<keyword evidence="2" id="KW-0813">Transport</keyword>
<reference evidence="8 9" key="1">
    <citation type="journal article" date="2018" name="Genome Announc.">
        <title>Draft Genome Sequence of Lactococcus sp. Strain NtB2 (JCM 32569), Isolated from the Gut of the Higher Termite Nasutitermes takasagoensis.</title>
        <authorList>
            <person name="Noda S."/>
            <person name="Aihara C."/>
            <person name="Yuki M."/>
            <person name="Ohkuma M."/>
        </authorList>
    </citation>
    <scope>NUCLEOTIDE SEQUENCE [LARGE SCALE GENOMIC DNA]</scope>
    <source>
        <strain evidence="8 9">NtB2</strain>
    </source>
</reference>
<dbReference type="RefSeq" id="WP_109245073.1">
    <property type="nucleotide sequence ID" value="NZ_BFFO01000001.1"/>
</dbReference>
<dbReference type="PROSITE" id="PS50850">
    <property type="entry name" value="MFS"/>
    <property type="match status" value="1"/>
</dbReference>
<dbReference type="PANTHER" id="PTHR23504:SF15">
    <property type="entry name" value="MAJOR FACILITATOR SUPERFAMILY (MFS) PROFILE DOMAIN-CONTAINING PROTEIN"/>
    <property type="match status" value="1"/>
</dbReference>
<feature type="transmembrane region" description="Helical" evidence="6">
    <location>
        <begin position="43"/>
        <end position="64"/>
    </location>
</feature>
<keyword evidence="5 6" id="KW-0472">Membrane</keyword>
<feature type="transmembrane region" description="Helical" evidence="6">
    <location>
        <begin position="7"/>
        <end position="31"/>
    </location>
</feature>
<dbReference type="InterPro" id="IPR020846">
    <property type="entry name" value="MFS_dom"/>
</dbReference>
<gene>
    <name evidence="8" type="ORF">NtB2_00192</name>
</gene>
<feature type="transmembrane region" description="Helical" evidence="6">
    <location>
        <begin position="133"/>
        <end position="156"/>
    </location>
</feature>
<evidence type="ECO:0000313" key="8">
    <source>
        <dbReference type="EMBL" id="GBG96088.1"/>
    </source>
</evidence>
<organism evidence="8 9">
    <name type="scientific">Lactococcus termiticola</name>
    <dbReference type="NCBI Taxonomy" id="2169526"/>
    <lineage>
        <taxon>Bacteria</taxon>
        <taxon>Bacillati</taxon>
        <taxon>Bacillota</taxon>
        <taxon>Bacilli</taxon>
        <taxon>Lactobacillales</taxon>
        <taxon>Streptococcaceae</taxon>
        <taxon>Lactococcus</taxon>
    </lineage>
</organism>
<keyword evidence="4 6" id="KW-1133">Transmembrane helix</keyword>
<feature type="domain" description="Major facilitator superfamily (MFS) profile" evidence="7">
    <location>
        <begin position="7"/>
        <end position="395"/>
    </location>
</feature>
<dbReference type="AlphaFoldDB" id="A0A2R5HIE9"/>
<evidence type="ECO:0000256" key="1">
    <source>
        <dbReference type="ARBA" id="ARBA00004651"/>
    </source>
</evidence>
<dbReference type="GO" id="GO:0022857">
    <property type="term" value="F:transmembrane transporter activity"/>
    <property type="evidence" value="ECO:0007669"/>
    <property type="project" value="InterPro"/>
</dbReference>